<dbReference type="InterPro" id="IPR029447">
    <property type="entry name" value="DUF4439"/>
</dbReference>
<dbReference type="InterPro" id="IPR012347">
    <property type="entry name" value="Ferritin-like"/>
</dbReference>
<dbReference type="SUPFAM" id="SSF47240">
    <property type="entry name" value="Ferritin-like"/>
    <property type="match status" value="1"/>
</dbReference>
<name>A0A291GYU2_9MICO</name>
<reference evidence="3 4" key="1">
    <citation type="journal article" date="2014" name="Int. J. Syst. Evol. Microbiol.">
        <title>Brachybacterium ginsengisoli sp. nov., isolated from soil of a ginseng field.</title>
        <authorList>
            <person name="Hoang V.A."/>
            <person name="Kim Y.J."/>
            <person name="Nguyen N.L."/>
            <person name="Yang D.C."/>
        </authorList>
    </citation>
    <scope>NUCLEOTIDE SEQUENCE [LARGE SCALE GENOMIC DNA]</scope>
    <source>
        <strain evidence="3 4">DCY80</strain>
    </source>
</reference>
<dbReference type="Gene3D" id="1.20.1260.10">
    <property type="match status" value="1"/>
</dbReference>
<dbReference type="AlphaFoldDB" id="A0A291GYU2"/>
<organism evidence="3 4">
    <name type="scientific">Brachybacterium ginsengisoli</name>
    <dbReference type="NCBI Taxonomy" id="1331682"/>
    <lineage>
        <taxon>Bacteria</taxon>
        <taxon>Bacillati</taxon>
        <taxon>Actinomycetota</taxon>
        <taxon>Actinomycetes</taxon>
        <taxon>Micrococcales</taxon>
        <taxon>Dermabacteraceae</taxon>
        <taxon>Brachybacterium</taxon>
    </lineage>
</organism>
<feature type="region of interest" description="Disordered" evidence="1">
    <location>
        <begin position="125"/>
        <end position="149"/>
    </location>
</feature>
<evidence type="ECO:0000259" key="2">
    <source>
        <dbReference type="Pfam" id="PF14530"/>
    </source>
</evidence>
<dbReference type="EMBL" id="CP023564">
    <property type="protein sequence ID" value="ATG55368.1"/>
    <property type="molecule type" value="Genomic_DNA"/>
</dbReference>
<feature type="domain" description="DUF4439" evidence="2">
    <location>
        <begin position="243"/>
        <end position="361"/>
    </location>
</feature>
<gene>
    <name evidence="3" type="ORF">CFK41_11765</name>
</gene>
<proteinExistence type="predicted"/>
<evidence type="ECO:0000256" key="1">
    <source>
        <dbReference type="SAM" id="MobiDB-lite"/>
    </source>
</evidence>
<dbReference type="InterPro" id="IPR009078">
    <property type="entry name" value="Ferritin-like_SF"/>
</dbReference>
<dbReference type="Proteomes" id="UP000217889">
    <property type="component" value="Chromosome"/>
</dbReference>
<keyword evidence="4" id="KW-1185">Reference proteome</keyword>
<evidence type="ECO:0000313" key="3">
    <source>
        <dbReference type="EMBL" id="ATG55368.1"/>
    </source>
</evidence>
<evidence type="ECO:0000313" key="4">
    <source>
        <dbReference type="Proteomes" id="UP000217889"/>
    </source>
</evidence>
<dbReference type="OrthoDB" id="4792942at2"/>
<sequence>MTSSCLSGRRRCENHPVSRRLARSPSALAPSRRALLRAVGAAALVPLAACGPIAVGGPEEYTPPPPGIDDLCRADLLELLDRALAGTEQVQASGAADPVLSSTLAALAAALPVQRRALMTGAEIEKEQQAEDDPQPGQTSAPPPGEVPEDVAGLVSVLVELRDLAAAAARQISGSLARPVLAVAAHTAWASTRLESSAASGHLTPSPAAEELVPQREVPAADPPSVGAESDYHTTIERAQLEEWYAGYLHEVLAARVDGAGRQQHLDLAALHRKRAEELGAVAEEDGAPVVARQAVYAVPGGTLDDQSAAALPTQLAQGLMVDHIALAGAAPFERRPLPIAAALQEAEQLASLVDRMDPLPSLEVPDPPAAVG</sequence>
<dbReference type="KEGG" id="bgg:CFK41_11765"/>
<dbReference type="Pfam" id="PF14530">
    <property type="entry name" value="DUF4439"/>
    <property type="match status" value="1"/>
</dbReference>
<protein>
    <recommendedName>
        <fullName evidence="2">DUF4439 domain-containing protein</fullName>
    </recommendedName>
</protein>
<accession>A0A291GYU2</accession>